<evidence type="ECO:0000256" key="3">
    <source>
        <dbReference type="SAM" id="Coils"/>
    </source>
</evidence>
<dbReference type="AlphaFoldDB" id="A0A1T0AZ18"/>
<evidence type="ECO:0000313" key="5">
    <source>
        <dbReference type="EMBL" id="OOS03203.1"/>
    </source>
</evidence>
<gene>
    <name evidence="5" type="ORF">B0188_06790</name>
</gene>
<keyword evidence="2" id="KW-0808">Transferase</keyword>
<evidence type="ECO:0000256" key="2">
    <source>
        <dbReference type="ARBA" id="ARBA00022679"/>
    </source>
</evidence>
<feature type="coiled-coil region" evidence="3">
    <location>
        <begin position="159"/>
        <end position="224"/>
    </location>
</feature>
<sequence length="849" mass="96884">MIAEDNQGKMVALDVNQVLTIPKMLKAREVVRRGFMPNLLFQNIGNIFANPEAWEILEHLNPMAEGKNVPASQATSIDTQAIQLDENGNPLIEQSIVIAQTQAHFGEKRYQTVNEFVQQAENIADEQLAQQLADQLKQITTEALTNLAQQQGLSQSAVEMAAKKSAEQLKREVEKVQQQQEIQRKETALYYQKILSQETDSNKIAEMQAEYEAVRKQQAETFAENLQTVTASQTQKLATQSTQEILQQGESLKQKQVEDDIRSRLRGFSRTIPAFLMAYGTEDTRLANFDHAVSDEVFHEVTGITLDQFRQLRDTYQFFDENVFNQSVQEFLAKRTALTNYFDESITEDIFDYIPPQKTNQIFTPKNVVKMMLDKLEAEDPAIFQDKNRTFADLYTKSGLYLTEIIKRLYQGLETQIPDPQARLTHILTHQIYAFAPSEIIYRIVKNFILGMENAHLSVENSHITCLDLTDYAMGNKPLEALGDKMKFDVVVGNPPYQESAKGESTKDMPIYHHFYELAEKIATQYCLISPARFLFDAGSTDKKWNQKMLNDEHLKVVYYNQKSDEVFAGTDIKGGVAVLLRDTTKKYNPIGIFTVFEELNSIIHKVEKLTDKTLDEIVSNRGQYRYTDAIYEDYPEEMKQISDRRIASNAFQKLPHLFTDEKPEDGEEYVQIFGRFNNNRAYKWFKKRYMTEPNTFSKFKIILPKANGSGAIGEVLSTPLIGTPLIGTPLIGTPLIGTPLIGTPLIGTPLIGFTETFISIGAFDEEKVAHNCLKYVQTKFARTMLGVLKITQDNTKEKWAKVPLQDFTDQSDIDWNQPLADIDQQLYQKYGLDENEIAFIAQKVRAME</sequence>
<keyword evidence="3" id="KW-0175">Coiled coil</keyword>
<dbReference type="Gene3D" id="3.40.50.150">
    <property type="entry name" value="Vaccinia Virus protein VP39"/>
    <property type="match status" value="1"/>
</dbReference>
<dbReference type="STRING" id="123822.B0188_06790"/>
<dbReference type="InterPro" id="IPR029063">
    <property type="entry name" value="SAM-dependent_MTases_sf"/>
</dbReference>
<reference evidence="5 6" key="1">
    <citation type="submission" date="2017-02" db="EMBL/GenBank/DDBJ databases">
        <title>Draft genome sequence of Haemophilus felis CCUG 31170 type strain.</title>
        <authorList>
            <person name="Engstrom-Jakobsson H."/>
            <person name="Salva-Serra F."/>
            <person name="Thorell K."/>
            <person name="Gonzales-Siles L."/>
            <person name="Karlsson R."/>
            <person name="Boulund F."/>
            <person name="Engstrand L."/>
            <person name="Kristiansson E."/>
            <person name="Moore E."/>
        </authorList>
    </citation>
    <scope>NUCLEOTIDE SEQUENCE [LARGE SCALE GENOMIC DNA]</scope>
    <source>
        <strain evidence="5 6">CCUG 31170</strain>
    </source>
</reference>
<evidence type="ECO:0000256" key="1">
    <source>
        <dbReference type="ARBA" id="ARBA00022603"/>
    </source>
</evidence>
<dbReference type="GO" id="GO:0009007">
    <property type="term" value="F:site-specific DNA-methyltransferase (adenine-specific) activity"/>
    <property type="evidence" value="ECO:0007669"/>
    <property type="project" value="UniProtKB-EC"/>
</dbReference>
<dbReference type="InterPro" id="IPR011639">
    <property type="entry name" value="MethylTrfase_TaqI-like_dom"/>
</dbReference>
<comment type="caution">
    <text evidence="5">The sequence shown here is derived from an EMBL/GenBank/DDBJ whole genome shotgun (WGS) entry which is preliminary data.</text>
</comment>
<dbReference type="GO" id="GO:0003676">
    <property type="term" value="F:nucleic acid binding"/>
    <property type="evidence" value="ECO:0007669"/>
    <property type="project" value="InterPro"/>
</dbReference>
<evidence type="ECO:0000313" key="6">
    <source>
        <dbReference type="Proteomes" id="UP000190023"/>
    </source>
</evidence>
<dbReference type="Pfam" id="PF07669">
    <property type="entry name" value="Eco57I"/>
    <property type="match status" value="1"/>
</dbReference>
<evidence type="ECO:0000259" key="4">
    <source>
        <dbReference type="Pfam" id="PF07669"/>
    </source>
</evidence>
<dbReference type="InterPro" id="IPR002052">
    <property type="entry name" value="DNA_methylase_N6_adenine_CS"/>
</dbReference>
<dbReference type="Proteomes" id="UP000190023">
    <property type="component" value="Unassembled WGS sequence"/>
</dbReference>
<name>A0A1T0AZ18_9PAST</name>
<feature type="domain" description="Type II methyltransferase M.TaqI-like" evidence="4">
    <location>
        <begin position="432"/>
        <end position="568"/>
    </location>
</feature>
<dbReference type="OrthoDB" id="9782445at2"/>
<organism evidence="5 6">
    <name type="scientific">[Haemophilus] felis</name>
    <dbReference type="NCBI Taxonomy" id="123822"/>
    <lineage>
        <taxon>Bacteria</taxon>
        <taxon>Pseudomonadati</taxon>
        <taxon>Pseudomonadota</taxon>
        <taxon>Gammaproteobacteria</taxon>
        <taxon>Pasteurellales</taxon>
        <taxon>Pasteurellaceae</taxon>
    </lineage>
</organism>
<dbReference type="SUPFAM" id="SSF53335">
    <property type="entry name" value="S-adenosyl-L-methionine-dependent methyltransferases"/>
    <property type="match status" value="1"/>
</dbReference>
<dbReference type="PROSITE" id="PS00092">
    <property type="entry name" value="N6_MTASE"/>
    <property type="match status" value="1"/>
</dbReference>
<dbReference type="GO" id="GO:0006304">
    <property type="term" value="P:DNA modification"/>
    <property type="evidence" value="ECO:0007669"/>
    <property type="project" value="InterPro"/>
</dbReference>
<keyword evidence="6" id="KW-1185">Reference proteome</keyword>
<protein>
    <recommendedName>
        <fullName evidence="4">Type II methyltransferase M.TaqI-like domain-containing protein</fullName>
    </recommendedName>
</protein>
<dbReference type="GO" id="GO:0032259">
    <property type="term" value="P:methylation"/>
    <property type="evidence" value="ECO:0007669"/>
    <property type="project" value="UniProtKB-KW"/>
</dbReference>
<accession>A0A1T0AZ18</accession>
<dbReference type="EMBL" id="MUYB01000027">
    <property type="protein sequence ID" value="OOS03203.1"/>
    <property type="molecule type" value="Genomic_DNA"/>
</dbReference>
<proteinExistence type="predicted"/>
<keyword evidence="1" id="KW-0489">Methyltransferase</keyword>